<dbReference type="Pfam" id="PF04043">
    <property type="entry name" value="PMEI"/>
    <property type="match status" value="1"/>
</dbReference>
<keyword evidence="3" id="KW-0964">Secreted</keyword>
<feature type="domain" description="Pectinesterase inhibitor" evidence="8">
    <location>
        <begin position="35"/>
        <end position="192"/>
    </location>
</feature>
<dbReference type="PANTHER" id="PTHR31080:SF117">
    <property type="entry name" value="PLANT INVERTASE_PECTIN METHYLESTERASE INHIBITOR SUPERFAMILY PROTEIN"/>
    <property type="match status" value="1"/>
</dbReference>
<keyword evidence="5" id="KW-1015">Disulfide bond</keyword>
<proteinExistence type="inferred from homology"/>
<dbReference type="FunFam" id="1.20.140.40:FF:000006">
    <property type="entry name" value="Pectinesterase inhibitor 3"/>
    <property type="match status" value="1"/>
</dbReference>
<dbReference type="SMART" id="SM00856">
    <property type="entry name" value="PMEI"/>
    <property type="match status" value="1"/>
</dbReference>
<evidence type="ECO:0000259" key="8">
    <source>
        <dbReference type="SMART" id="SM00856"/>
    </source>
</evidence>
<comment type="subcellular location">
    <subcellularLocation>
        <location evidence="1">Secreted</location>
        <location evidence="1">Extracellular space</location>
        <location evidence="1">Apoplast</location>
    </subcellularLocation>
</comment>
<dbReference type="InterPro" id="IPR006501">
    <property type="entry name" value="Pectinesterase_inhib_dom"/>
</dbReference>
<keyword evidence="10" id="KW-1185">Reference proteome</keyword>
<dbReference type="AlphaFoldDB" id="A0AAW1GLQ5"/>
<evidence type="ECO:0000256" key="2">
    <source>
        <dbReference type="ARBA" id="ARBA00022523"/>
    </source>
</evidence>
<comment type="similarity">
    <text evidence="6">Belongs to the PMEI family.</text>
</comment>
<evidence type="ECO:0000313" key="9">
    <source>
        <dbReference type="EMBL" id="KAK9665657.1"/>
    </source>
</evidence>
<keyword evidence="2" id="KW-0052">Apoplast</keyword>
<evidence type="ECO:0000256" key="3">
    <source>
        <dbReference type="ARBA" id="ARBA00022525"/>
    </source>
</evidence>
<protein>
    <recommendedName>
        <fullName evidence="8">Pectinesterase inhibitor domain-containing protein</fullName>
    </recommendedName>
</protein>
<dbReference type="Proteomes" id="UP001443914">
    <property type="component" value="Unassembled WGS sequence"/>
</dbReference>
<gene>
    <name evidence="9" type="ORF">RND81_14G127000</name>
</gene>
<organism evidence="9 10">
    <name type="scientific">Saponaria officinalis</name>
    <name type="common">Common soapwort</name>
    <name type="synonym">Lychnis saponaria</name>
    <dbReference type="NCBI Taxonomy" id="3572"/>
    <lineage>
        <taxon>Eukaryota</taxon>
        <taxon>Viridiplantae</taxon>
        <taxon>Streptophyta</taxon>
        <taxon>Embryophyta</taxon>
        <taxon>Tracheophyta</taxon>
        <taxon>Spermatophyta</taxon>
        <taxon>Magnoliopsida</taxon>
        <taxon>eudicotyledons</taxon>
        <taxon>Gunneridae</taxon>
        <taxon>Pentapetalae</taxon>
        <taxon>Caryophyllales</taxon>
        <taxon>Caryophyllaceae</taxon>
        <taxon>Caryophylleae</taxon>
        <taxon>Saponaria</taxon>
    </lineage>
</organism>
<evidence type="ECO:0000256" key="1">
    <source>
        <dbReference type="ARBA" id="ARBA00004271"/>
    </source>
</evidence>
<feature type="chain" id="PRO_5043542093" description="Pectinesterase inhibitor domain-containing protein" evidence="7">
    <location>
        <begin position="28"/>
        <end position="201"/>
    </location>
</feature>
<evidence type="ECO:0000256" key="6">
    <source>
        <dbReference type="ARBA" id="ARBA00038471"/>
    </source>
</evidence>
<dbReference type="SUPFAM" id="SSF101148">
    <property type="entry name" value="Plant invertase/pectin methylesterase inhibitor"/>
    <property type="match status" value="1"/>
</dbReference>
<dbReference type="NCBIfam" id="TIGR01614">
    <property type="entry name" value="PME_inhib"/>
    <property type="match status" value="1"/>
</dbReference>
<feature type="signal peptide" evidence="7">
    <location>
        <begin position="1"/>
        <end position="27"/>
    </location>
</feature>
<dbReference type="GO" id="GO:0004857">
    <property type="term" value="F:enzyme inhibitor activity"/>
    <property type="evidence" value="ECO:0007669"/>
    <property type="project" value="InterPro"/>
</dbReference>
<accession>A0AAW1GLQ5</accession>
<dbReference type="GO" id="GO:0048046">
    <property type="term" value="C:apoplast"/>
    <property type="evidence" value="ECO:0007669"/>
    <property type="project" value="UniProtKB-SubCell"/>
</dbReference>
<evidence type="ECO:0000313" key="10">
    <source>
        <dbReference type="Proteomes" id="UP001443914"/>
    </source>
</evidence>
<dbReference type="Gene3D" id="1.20.140.40">
    <property type="entry name" value="Invertase/pectin methylesterase inhibitor family protein"/>
    <property type="match status" value="1"/>
</dbReference>
<evidence type="ECO:0000256" key="5">
    <source>
        <dbReference type="ARBA" id="ARBA00023157"/>
    </source>
</evidence>
<reference evidence="9" key="1">
    <citation type="submission" date="2024-03" db="EMBL/GenBank/DDBJ databases">
        <title>WGS assembly of Saponaria officinalis var. Norfolk2.</title>
        <authorList>
            <person name="Jenkins J."/>
            <person name="Shu S."/>
            <person name="Grimwood J."/>
            <person name="Barry K."/>
            <person name="Goodstein D."/>
            <person name="Schmutz J."/>
            <person name="Leebens-Mack J."/>
            <person name="Osbourn A."/>
        </authorList>
    </citation>
    <scope>NUCLEOTIDE SEQUENCE [LARGE SCALE GENOMIC DNA]</scope>
    <source>
        <strain evidence="9">JIC</strain>
    </source>
</reference>
<sequence>MAFSFTTHFLYFLIMLVFAPNLNPTQAIRPESNPTDTEFIKTSCKVATFPDLCYHSLSTYASDIQASPKLLANTALSVTIASTQTALDTVSKLSKAHGMLSRDGEAIRDCLEVLGDAVEELQKSITKMGKIENNKKFEFMINDIQTWVSAALTNEDTCMQGFEEKGIFGKTKNIIRGNIVNVCHLTSNALALVNNYASLHS</sequence>
<keyword evidence="4 7" id="KW-0732">Signal</keyword>
<evidence type="ECO:0000256" key="4">
    <source>
        <dbReference type="ARBA" id="ARBA00022729"/>
    </source>
</evidence>
<name>A0AAW1GLQ5_SAPOF</name>
<dbReference type="PANTHER" id="PTHR31080">
    <property type="entry name" value="PECTINESTERASE INHIBITOR-LIKE"/>
    <property type="match status" value="1"/>
</dbReference>
<dbReference type="EMBL" id="JBDFQZ010000014">
    <property type="protein sequence ID" value="KAK9665657.1"/>
    <property type="molecule type" value="Genomic_DNA"/>
</dbReference>
<comment type="caution">
    <text evidence="9">The sequence shown here is derived from an EMBL/GenBank/DDBJ whole genome shotgun (WGS) entry which is preliminary data.</text>
</comment>
<dbReference type="InterPro" id="IPR051955">
    <property type="entry name" value="PME_Inhibitor"/>
</dbReference>
<dbReference type="InterPro" id="IPR035513">
    <property type="entry name" value="Invertase/methylesterase_inhib"/>
</dbReference>
<evidence type="ECO:0000256" key="7">
    <source>
        <dbReference type="SAM" id="SignalP"/>
    </source>
</evidence>
<dbReference type="CDD" id="cd15798">
    <property type="entry name" value="PMEI-like_3"/>
    <property type="match status" value="1"/>
</dbReference>